<sequence>MCPDFNNDYGVPSYISFLDSLIDEANDVKEIRKTGIIYNLLGSDDEVTQLFNEIGTDLVPNNKIYSDVRSRIQKYYKNKVKTWISQAIHDHFSSP</sequence>
<dbReference type="PANTHER" id="PTHR31170:SF25">
    <property type="entry name" value="BNAA09G04570D PROTEIN"/>
    <property type="match status" value="1"/>
</dbReference>
<keyword evidence="2" id="KW-1185">Reference proteome</keyword>
<dbReference type="InParanoid" id="A0A7N2M3G0"/>
<dbReference type="EnsemblPlants" id="QL07p007586:mrna">
    <property type="protein sequence ID" value="QL07p007586:mrna:CDS:1"/>
    <property type="gene ID" value="QL07p007586"/>
</dbReference>
<protein>
    <submittedName>
        <fullName evidence="1">Uncharacterized protein</fullName>
    </submittedName>
</protein>
<dbReference type="OMA" id="MESFYLF"/>
<reference evidence="1" key="2">
    <citation type="submission" date="2021-01" db="UniProtKB">
        <authorList>
            <consortium name="EnsemblPlants"/>
        </authorList>
    </citation>
    <scope>IDENTIFICATION</scope>
</reference>
<dbReference type="AlphaFoldDB" id="A0A7N2M3G0"/>
<proteinExistence type="predicted"/>
<accession>A0A7N2M3G0</accession>
<dbReference type="EMBL" id="LRBV02000007">
    <property type="status" value="NOT_ANNOTATED_CDS"/>
    <property type="molecule type" value="Genomic_DNA"/>
</dbReference>
<dbReference type="Proteomes" id="UP000594261">
    <property type="component" value="Chromosome 7"/>
</dbReference>
<evidence type="ECO:0000313" key="2">
    <source>
        <dbReference type="Proteomes" id="UP000594261"/>
    </source>
</evidence>
<dbReference type="Gramene" id="QL07p007586:mrna">
    <property type="protein sequence ID" value="QL07p007586:mrna:CDS:1"/>
    <property type="gene ID" value="QL07p007586"/>
</dbReference>
<name>A0A7N2M3G0_QUELO</name>
<organism evidence="1 2">
    <name type="scientific">Quercus lobata</name>
    <name type="common">Valley oak</name>
    <dbReference type="NCBI Taxonomy" id="97700"/>
    <lineage>
        <taxon>Eukaryota</taxon>
        <taxon>Viridiplantae</taxon>
        <taxon>Streptophyta</taxon>
        <taxon>Embryophyta</taxon>
        <taxon>Tracheophyta</taxon>
        <taxon>Spermatophyta</taxon>
        <taxon>Magnoliopsida</taxon>
        <taxon>eudicotyledons</taxon>
        <taxon>Gunneridae</taxon>
        <taxon>Pentapetalae</taxon>
        <taxon>rosids</taxon>
        <taxon>fabids</taxon>
        <taxon>Fagales</taxon>
        <taxon>Fagaceae</taxon>
        <taxon>Quercus</taxon>
    </lineage>
</organism>
<reference evidence="1 2" key="1">
    <citation type="journal article" date="2016" name="G3 (Bethesda)">
        <title>First Draft Assembly and Annotation of the Genome of a California Endemic Oak Quercus lobata Nee (Fagaceae).</title>
        <authorList>
            <person name="Sork V.L."/>
            <person name="Fitz-Gibbon S.T."/>
            <person name="Puiu D."/>
            <person name="Crepeau M."/>
            <person name="Gugger P.F."/>
            <person name="Sherman R."/>
            <person name="Stevens K."/>
            <person name="Langley C.H."/>
            <person name="Pellegrini M."/>
            <person name="Salzberg S.L."/>
        </authorList>
    </citation>
    <scope>NUCLEOTIDE SEQUENCE [LARGE SCALE GENOMIC DNA]</scope>
    <source>
        <strain evidence="1 2">cv. SW786</strain>
    </source>
</reference>
<dbReference type="PANTHER" id="PTHR31170">
    <property type="entry name" value="BNAC04G53230D PROTEIN"/>
    <property type="match status" value="1"/>
</dbReference>
<dbReference type="InterPro" id="IPR004158">
    <property type="entry name" value="DUF247_pln"/>
</dbReference>
<dbReference type="Pfam" id="PF03140">
    <property type="entry name" value="DUF247"/>
    <property type="match status" value="1"/>
</dbReference>
<evidence type="ECO:0000313" key="1">
    <source>
        <dbReference type="EnsemblPlants" id="QL07p007586:mrna:CDS:1"/>
    </source>
</evidence>